<evidence type="ECO:0000313" key="2">
    <source>
        <dbReference type="Proteomes" id="UP000310576"/>
    </source>
</evidence>
<name>A0A4S2Q2H9_9PAST</name>
<dbReference type="RefSeq" id="WP_136125719.1">
    <property type="nucleotide sequence ID" value="NZ_CAJUGY010000009.1"/>
</dbReference>
<proteinExistence type="predicted"/>
<comment type="caution">
    <text evidence="1">The sequence shown here is derived from an EMBL/GenBank/DDBJ whole genome shotgun (WGS) entry which is preliminary data.</text>
</comment>
<accession>A0A4S2Q2H9</accession>
<dbReference type="Pfam" id="PF16452">
    <property type="entry name" value="Phage_CI_C"/>
    <property type="match status" value="1"/>
</dbReference>
<dbReference type="Proteomes" id="UP000310576">
    <property type="component" value="Unassembled WGS sequence"/>
</dbReference>
<gene>
    <name evidence="1" type="ORF">D3M76_08020</name>
</gene>
<organism evidence="1 2">
    <name type="scientific">Rodentibacter pneumotropicus</name>
    <dbReference type="NCBI Taxonomy" id="758"/>
    <lineage>
        <taxon>Bacteria</taxon>
        <taxon>Pseudomonadati</taxon>
        <taxon>Pseudomonadota</taxon>
        <taxon>Gammaproteobacteria</taxon>
        <taxon>Pasteurellales</taxon>
        <taxon>Pasteurellaceae</taxon>
        <taxon>Rodentibacter</taxon>
    </lineage>
</organism>
<evidence type="ECO:0000313" key="1">
    <source>
        <dbReference type="EMBL" id="THA14260.1"/>
    </source>
</evidence>
<dbReference type="Gene3D" id="1.10.260.40">
    <property type="entry name" value="lambda repressor-like DNA-binding domains"/>
    <property type="match status" value="1"/>
</dbReference>
<dbReference type="Gene3D" id="2.10.109.10">
    <property type="entry name" value="Umud Fragment, subunit A"/>
    <property type="match status" value="1"/>
</dbReference>
<dbReference type="InterPro" id="IPR010744">
    <property type="entry name" value="Phage_CI_N"/>
</dbReference>
<dbReference type="GO" id="GO:0051259">
    <property type="term" value="P:protein complex oligomerization"/>
    <property type="evidence" value="ECO:0007669"/>
    <property type="project" value="InterPro"/>
</dbReference>
<dbReference type="EMBL" id="QXNG01000075">
    <property type="protein sequence ID" value="THA14260.1"/>
    <property type="molecule type" value="Genomic_DNA"/>
</dbReference>
<sequence>MKELVGGKDVISRIMEAYGFANRKLLAEHLGMPHSTFGTWAKRGFFPAELVIRCVKETGARLDYVAFGEEPIFDNSMDLKYFHFIKLENGKSFIMGNKPFLLPYLPNLDSRESYDKVFCVVEDNKTYFMTSDYGTLVDGDYFVIVENSHLIRYITVLPAGKIRVDGGKFSFECELSDIDVVGKVILKMEKC</sequence>
<protein>
    <submittedName>
        <fullName evidence="1">Phage repressor protein CI</fullName>
    </submittedName>
</protein>
<dbReference type="InterPro" id="IPR032499">
    <property type="entry name" value="Phage_CI_C"/>
</dbReference>
<dbReference type="Pfam" id="PF07022">
    <property type="entry name" value="Phage_CI_repr"/>
    <property type="match status" value="1"/>
</dbReference>
<reference evidence="1 2" key="1">
    <citation type="journal article" date="2019" name="Vet. Microbiol.">
        <title>Development of multi locus sequence typing (MLST) of Rodentibacter pneumotropicus.</title>
        <authorList>
            <person name="Adhikary S."/>
            <person name="Bisgaard M."/>
            <person name="Boot R."/>
            <person name="Benga L."/>
            <person name="Nicklas W."/>
            <person name="Christensen H."/>
        </authorList>
    </citation>
    <scope>NUCLEOTIDE SEQUENCE [LARGE SCALE GENOMIC DNA]</scope>
    <source>
        <strain evidence="1 2">1596_07</strain>
    </source>
</reference>
<dbReference type="AlphaFoldDB" id="A0A4S2Q2H9"/>
<dbReference type="InterPro" id="IPR010982">
    <property type="entry name" value="Lambda_DNA-bd_dom_sf"/>
</dbReference>
<dbReference type="GO" id="GO:0045892">
    <property type="term" value="P:negative regulation of DNA-templated transcription"/>
    <property type="evidence" value="ECO:0007669"/>
    <property type="project" value="InterPro"/>
</dbReference>
<dbReference type="GO" id="GO:0003677">
    <property type="term" value="F:DNA binding"/>
    <property type="evidence" value="ECO:0007669"/>
    <property type="project" value="InterPro"/>
</dbReference>